<dbReference type="RefSeq" id="WP_153975321.1">
    <property type="nucleotide sequence ID" value="NZ_CP039268.1"/>
</dbReference>
<reference evidence="1 2" key="1">
    <citation type="submission" date="2019-12" db="EMBL/GenBank/DDBJ databases">
        <title>The complete genome of the thermophilic, anoxygenic phototrophic gammaproteobacterium Thermochromatium tepidum.</title>
        <authorList>
            <person name="Sattley W.M."/>
            <person name="Swingley W.D."/>
            <person name="Burchell B.M."/>
            <person name="Gurbani S.A."/>
            <person name="Kujawa C.M."/>
            <person name="Nuccio D.A."/>
            <person name="Schladweiler J."/>
            <person name="Shaffer K.N."/>
            <person name="Stokes L.M."/>
            <person name="Touchman J.W."/>
            <person name="Blankenship R.E."/>
            <person name="Madigan M.T."/>
        </authorList>
    </citation>
    <scope>NUCLEOTIDE SEQUENCE [LARGE SCALE GENOMIC DNA]</scope>
    <source>
        <strain evidence="1 2">ATCC 43061</strain>
    </source>
</reference>
<evidence type="ECO:0000313" key="1">
    <source>
        <dbReference type="EMBL" id="QGU33127.1"/>
    </source>
</evidence>
<organism evidence="1 2">
    <name type="scientific">Thermochromatium tepidum ATCC 43061</name>
    <dbReference type="NCBI Taxonomy" id="316276"/>
    <lineage>
        <taxon>Bacteria</taxon>
        <taxon>Pseudomonadati</taxon>
        <taxon>Pseudomonadota</taxon>
        <taxon>Gammaproteobacteria</taxon>
        <taxon>Chromatiales</taxon>
        <taxon>Chromatiaceae</taxon>
        <taxon>Thermochromatium</taxon>
    </lineage>
</organism>
<sequence>MSNLFQMRILGSSVSLSHAIVSESPWERTLPIAHPEVARTQADALIARPVTRVEPAEMSSLRQRPYSAPVRVMIGDGQVRRALAAYAAAQRLERREGLQSFLGIDEYA</sequence>
<accession>A0A6I6EJ27</accession>
<proteinExistence type="predicted"/>
<evidence type="ECO:0000313" key="2">
    <source>
        <dbReference type="Proteomes" id="UP000426424"/>
    </source>
</evidence>
<dbReference type="KEGG" id="ttp:E6P07_09155"/>
<protein>
    <submittedName>
        <fullName evidence="1">Uncharacterized protein</fullName>
    </submittedName>
</protein>
<dbReference type="EMBL" id="CP039268">
    <property type="protein sequence ID" value="QGU33127.1"/>
    <property type="molecule type" value="Genomic_DNA"/>
</dbReference>
<keyword evidence="2" id="KW-1185">Reference proteome</keyword>
<name>A0A6I6EJ27_THETI</name>
<gene>
    <name evidence="1" type="ORF">E6P07_09155</name>
</gene>
<dbReference type="Proteomes" id="UP000426424">
    <property type="component" value="Chromosome"/>
</dbReference>
<dbReference type="OrthoDB" id="6322352at2"/>
<dbReference type="AlphaFoldDB" id="A0A6I6EJ27"/>